<dbReference type="Proteomes" id="UP000282076">
    <property type="component" value="Unassembled WGS sequence"/>
</dbReference>
<evidence type="ECO:0000313" key="4">
    <source>
        <dbReference type="EMBL" id="RKP58002.1"/>
    </source>
</evidence>
<dbReference type="EMBL" id="RBZM01000001">
    <property type="protein sequence ID" value="RKP58002.1"/>
    <property type="molecule type" value="Genomic_DNA"/>
</dbReference>
<name>A0A494Y5V2_9BACL</name>
<dbReference type="CDD" id="cd00431">
    <property type="entry name" value="cysteine_hydrolases"/>
    <property type="match status" value="1"/>
</dbReference>
<dbReference type="Pfam" id="PF00857">
    <property type="entry name" value="Isochorismatase"/>
    <property type="match status" value="2"/>
</dbReference>
<dbReference type="SUPFAM" id="SSF52499">
    <property type="entry name" value="Isochorismatase-like hydrolases"/>
    <property type="match status" value="1"/>
</dbReference>
<dbReference type="InterPro" id="IPR036380">
    <property type="entry name" value="Isochorismatase-like_sf"/>
</dbReference>
<feature type="domain" description="Isochorismatase-like" evidence="3">
    <location>
        <begin position="114"/>
        <end position="203"/>
    </location>
</feature>
<dbReference type="InterPro" id="IPR050272">
    <property type="entry name" value="Isochorismatase-like_hydrls"/>
</dbReference>
<dbReference type="GO" id="GO:0016787">
    <property type="term" value="F:hydrolase activity"/>
    <property type="evidence" value="ECO:0007669"/>
    <property type="project" value="UniProtKB-KW"/>
</dbReference>
<dbReference type="PANTHER" id="PTHR43540:SF1">
    <property type="entry name" value="ISOCHORISMATASE HYDROLASE"/>
    <property type="match status" value="1"/>
</dbReference>
<comment type="caution">
    <text evidence="4">The sequence shown here is derived from an EMBL/GenBank/DDBJ whole genome shotgun (WGS) entry which is preliminary data.</text>
</comment>
<dbReference type="RefSeq" id="WP_120973691.1">
    <property type="nucleotide sequence ID" value="NZ_RBZM01000001.1"/>
</dbReference>
<organism evidence="4 5">
    <name type="scientific">Cohnella endophytica</name>
    <dbReference type="NCBI Taxonomy" id="2419778"/>
    <lineage>
        <taxon>Bacteria</taxon>
        <taxon>Bacillati</taxon>
        <taxon>Bacillota</taxon>
        <taxon>Bacilli</taxon>
        <taxon>Bacillales</taxon>
        <taxon>Paenibacillaceae</taxon>
        <taxon>Cohnella</taxon>
    </lineage>
</organism>
<proteinExistence type="inferred from homology"/>
<dbReference type="PANTHER" id="PTHR43540">
    <property type="entry name" value="PEROXYUREIDOACRYLATE/UREIDOACRYLATE AMIDOHYDROLASE-RELATED"/>
    <property type="match status" value="1"/>
</dbReference>
<dbReference type="InterPro" id="IPR000868">
    <property type="entry name" value="Isochorismatase-like_dom"/>
</dbReference>
<reference evidence="4 5" key="1">
    <citation type="submission" date="2018-10" db="EMBL/GenBank/DDBJ databases">
        <title>Cohnella sp. M2MS4P-1, whole genome shotgun sequence.</title>
        <authorList>
            <person name="Tuo L."/>
        </authorList>
    </citation>
    <scope>NUCLEOTIDE SEQUENCE [LARGE SCALE GENOMIC DNA]</scope>
    <source>
        <strain evidence="4 5">M2MS4P-1</strain>
    </source>
</reference>
<evidence type="ECO:0000259" key="3">
    <source>
        <dbReference type="Pfam" id="PF00857"/>
    </source>
</evidence>
<evidence type="ECO:0000256" key="2">
    <source>
        <dbReference type="ARBA" id="ARBA00022801"/>
    </source>
</evidence>
<keyword evidence="2 4" id="KW-0378">Hydrolase</keyword>
<dbReference type="OrthoDB" id="257098at2"/>
<accession>A0A494Y5V2</accession>
<keyword evidence="5" id="KW-1185">Reference proteome</keyword>
<comment type="similarity">
    <text evidence="1">Belongs to the isochorismatase family.</text>
</comment>
<protein>
    <submittedName>
        <fullName evidence="4">Cysteine hydrolase</fullName>
    </submittedName>
</protein>
<gene>
    <name evidence="4" type="ORF">D7Z26_00370</name>
</gene>
<feature type="domain" description="Isochorismatase-like" evidence="3">
    <location>
        <begin position="12"/>
        <end position="103"/>
    </location>
</feature>
<evidence type="ECO:0000256" key="1">
    <source>
        <dbReference type="ARBA" id="ARBA00006336"/>
    </source>
</evidence>
<dbReference type="AlphaFoldDB" id="A0A494Y5V2"/>
<sequence>MDKYTLPNYENCAVITIDTQNDFSLPGAIAEIKGTNEVIPRMKQILDACRSLQVPILHVIRLYEENGTNVDICRRDLIESGVAIVKPGTVGADLVSEIKPLHAETLDYSDLLKGTIQPFAHAEWAIYKPRWGAFYQTDLEPFLRSRGIDTLIFIGCNFPNCPRTSIYEASERDFKVVMVEDAISGVYDKGIEEIKNIGIKVHTTVELITSLNKGR</sequence>
<dbReference type="Gene3D" id="3.40.50.850">
    <property type="entry name" value="Isochorismatase-like"/>
    <property type="match status" value="1"/>
</dbReference>
<evidence type="ECO:0000313" key="5">
    <source>
        <dbReference type="Proteomes" id="UP000282076"/>
    </source>
</evidence>